<dbReference type="EMBL" id="FWXY01000015">
    <property type="protein sequence ID" value="SMC92578.1"/>
    <property type="molecule type" value="Genomic_DNA"/>
</dbReference>
<name>A0A1W2D697_9BACT</name>
<dbReference type="STRING" id="1121400.SAMN02746065_11579"/>
<dbReference type="GO" id="GO:0016787">
    <property type="term" value="F:hydrolase activity"/>
    <property type="evidence" value="ECO:0007669"/>
    <property type="project" value="UniProtKB-KW"/>
</dbReference>
<dbReference type="Pfam" id="PF00561">
    <property type="entry name" value="Abhydrolase_1"/>
    <property type="match status" value="1"/>
</dbReference>
<dbReference type="PRINTS" id="PR00111">
    <property type="entry name" value="ABHYDROLASE"/>
</dbReference>
<dbReference type="PANTHER" id="PTHR43329">
    <property type="entry name" value="EPOXIDE HYDROLASE"/>
    <property type="match status" value="1"/>
</dbReference>
<evidence type="ECO:0000259" key="2">
    <source>
        <dbReference type="Pfam" id="PF00561"/>
    </source>
</evidence>
<proteinExistence type="predicted"/>
<organism evidence="3 4">
    <name type="scientific">Desulfocicer vacuolatum DSM 3385</name>
    <dbReference type="NCBI Taxonomy" id="1121400"/>
    <lineage>
        <taxon>Bacteria</taxon>
        <taxon>Pseudomonadati</taxon>
        <taxon>Thermodesulfobacteriota</taxon>
        <taxon>Desulfobacteria</taxon>
        <taxon>Desulfobacterales</taxon>
        <taxon>Desulfobacteraceae</taxon>
        <taxon>Desulfocicer</taxon>
    </lineage>
</organism>
<dbReference type="Proteomes" id="UP000192418">
    <property type="component" value="Unassembled WGS sequence"/>
</dbReference>
<keyword evidence="1" id="KW-0378">Hydrolase</keyword>
<evidence type="ECO:0000256" key="1">
    <source>
        <dbReference type="ARBA" id="ARBA00022801"/>
    </source>
</evidence>
<dbReference type="RefSeq" id="WP_084070054.1">
    <property type="nucleotide sequence ID" value="NZ_FWXY01000015.1"/>
</dbReference>
<dbReference type="PRINTS" id="PR00412">
    <property type="entry name" value="EPOXHYDRLASE"/>
</dbReference>
<reference evidence="3 4" key="1">
    <citation type="submission" date="2017-04" db="EMBL/GenBank/DDBJ databases">
        <authorList>
            <person name="Afonso C.L."/>
            <person name="Miller P.J."/>
            <person name="Scott M.A."/>
            <person name="Spackman E."/>
            <person name="Goraichik I."/>
            <person name="Dimitrov K.M."/>
            <person name="Suarez D.L."/>
            <person name="Swayne D.E."/>
        </authorList>
    </citation>
    <scope>NUCLEOTIDE SEQUENCE [LARGE SCALE GENOMIC DNA]</scope>
    <source>
        <strain evidence="3 4">DSM 3385</strain>
    </source>
</reference>
<evidence type="ECO:0000313" key="3">
    <source>
        <dbReference type="EMBL" id="SMC92578.1"/>
    </source>
</evidence>
<dbReference type="InterPro" id="IPR000639">
    <property type="entry name" value="Epox_hydrolase-like"/>
</dbReference>
<sequence>MMKDGIRFVKAGELNFRVFVRGHGVPLLLLHGFPDNLEMWSKMVPDLVAAGYKVIAFDQRGFGGTDAPPGRACYKIENLVNDIPRLLNELEIKGPVHVLGHDWGAITGWCFALFYPDMVKSLLAVSVGHPQSYGKAGLYQKLIKGFYVLWFQASGMAEYYLLHGGFKRWMPSHPKGEEVIKEMSRPGRLTASINLYRANLLDVLLKPWPRCRVPVLGIWSDGDDYLTEEQMKNSEKYMEADWQYLRIKGAGHWIPLENPAVLTNESVSWFSRWGND</sequence>
<gene>
    <name evidence="3" type="ORF">SAMN02746065_11579</name>
</gene>
<accession>A0A1W2D697</accession>
<dbReference type="SUPFAM" id="SSF53474">
    <property type="entry name" value="alpha/beta-Hydrolases"/>
    <property type="match status" value="1"/>
</dbReference>
<dbReference type="InterPro" id="IPR029058">
    <property type="entry name" value="AB_hydrolase_fold"/>
</dbReference>
<dbReference type="Gene3D" id="3.40.50.1820">
    <property type="entry name" value="alpha/beta hydrolase"/>
    <property type="match status" value="1"/>
</dbReference>
<feature type="domain" description="AB hydrolase-1" evidence="2">
    <location>
        <begin position="26"/>
        <end position="259"/>
    </location>
</feature>
<dbReference type="OrthoDB" id="5729753at2"/>
<evidence type="ECO:0000313" key="4">
    <source>
        <dbReference type="Proteomes" id="UP000192418"/>
    </source>
</evidence>
<dbReference type="AlphaFoldDB" id="A0A1W2D697"/>
<protein>
    <submittedName>
        <fullName evidence="3">Pimeloyl-ACP methyl ester carboxylesterase</fullName>
    </submittedName>
</protein>
<keyword evidence="4" id="KW-1185">Reference proteome</keyword>
<dbReference type="InterPro" id="IPR000073">
    <property type="entry name" value="AB_hydrolase_1"/>
</dbReference>